<dbReference type="InterPro" id="IPR006598">
    <property type="entry name" value="CAP10"/>
</dbReference>
<dbReference type="PANTHER" id="PTHR12203:SF118">
    <property type="entry name" value="BETA-1,2-XYLOSYLTRANSFERASE 1"/>
    <property type="match status" value="1"/>
</dbReference>
<accession>A0A6A4I7F5</accession>
<gene>
    <name evidence="2" type="ORF">BT96DRAFT_852950</name>
</gene>
<name>A0A6A4I7F5_9AGAR</name>
<protein>
    <recommendedName>
        <fullName evidence="1">Glycosyl transferase CAP10 domain-containing protein</fullName>
    </recommendedName>
</protein>
<dbReference type="AlphaFoldDB" id="A0A6A4I7F5"/>
<dbReference type="Pfam" id="PF05686">
    <property type="entry name" value="Glyco_transf_90"/>
    <property type="match status" value="1"/>
</dbReference>
<dbReference type="Proteomes" id="UP000799118">
    <property type="component" value="Unassembled WGS sequence"/>
</dbReference>
<dbReference type="EMBL" id="ML769410">
    <property type="protein sequence ID" value="KAE9405338.1"/>
    <property type="molecule type" value="Genomic_DNA"/>
</dbReference>
<dbReference type="PANTHER" id="PTHR12203">
    <property type="entry name" value="KDEL LYS-ASP-GLU-LEU CONTAINING - RELATED"/>
    <property type="match status" value="1"/>
</dbReference>
<evidence type="ECO:0000313" key="2">
    <source>
        <dbReference type="EMBL" id="KAE9405338.1"/>
    </source>
</evidence>
<dbReference type="OrthoDB" id="541052at2759"/>
<evidence type="ECO:0000259" key="1">
    <source>
        <dbReference type="SMART" id="SM00672"/>
    </source>
</evidence>
<keyword evidence="3" id="KW-1185">Reference proteome</keyword>
<dbReference type="InterPro" id="IPR051091">
    <property type="entry name" value="O-Glucosyltr/Glycosyltrsf_90"/>
</dbReference>
<organism evidence="2 3">
    <name type="scientific">Gymnopus androsaceus JB14</name>
    <dbReference type="NCBI Taxonomy" id="1447944"/>
    <lineage>
        <taxon>Eukaryota</taxon>
        <taxon>Fungi</taxon>
        <taxon>Dikarya</taxon>
        <taxon>Basidiomycota</taxon>
        <taxon>Agaricomycotina</taxon>
        <taxon>Agaricomycetes</taxon>
        <taxon>Agaricomycetidae</taxon>
        <taxon>Agaricales</taxon>
        <taxon>Marasmiineae</taxon>
        <taxon>Omphalotaceae</taxon>
        <taxon>Gymnopus</taxon>
    </lineage>
</organism>
<proteinExistence type="predicted"/>
<reference evidence="2" key="1">
    <citation type="journal article" date="2019" name="Environ. Microbiol.">
        <title>Fungal ecological strategies reflected in gene transcription - a case study of two litter decomposers.</title>
        <authorList>
            <person name="Barbi F."/>
            <person name="Kohler A."/>
            <person name="Barry K."/>
            <person name="Baskaran P."/>
            <person name="Daum C."/>
            <person name="Fauchery L."/>
            <person name="Ihrmark K."/>
            <person name="Kuo A."/>
            <person name="LaButti K."/>
            <person name="Lipzen A."/>
            <person name="Morin E."/>
            <person name="Grigoriev I.V."/>
            <person name="Henrissat B."/>
            <person name="Lindahl B."/>
            <person name="Martin F."/>
        </authorList>
    </citation>
    <scope>NUCLEOTIDE SEQUENCE</scope>
    <source>
        <strain evidence="2">JB14</strain>
    </source>
</reference>
<feature type="domain" description="Glycosyl transferase CAP10" evidence="1">
    <location>
        <begin position="317"/>
        <end position="593"/>
    </location>
</feature>
<evidence type="ECO:0000313" key="3">
    <source>
        <dbReference type="Proteomes" id="UP000799118"/>
    </source>
</evidence>
<dbReference type="SMART" id="SM00672">
    <property type="entry name" value="CAP10"/>
    <property type="match status" value="1"/>
</dbReference>
<sequence>MSTFKMSSRIRRSLRLLLMGIVLSLISALLTSHFFHDVALTYTETTLQFSLENNLEEYPRTATGEHTFRPDGLVEVDLLGPHPIFELIDRAEKTWKEKKRKASSSLDEAIAEYRRRYRRSPPKGFDKWWDYIQENDVQLPDEYDQIYNDLEPFWGMEPRELIALQAAQELIPDSYTLGKDAEGKLEVLRTTFREDAHPGVKKHPPMILEYLKNIEDVLPSFRATFTPHDGPDLLTDHMLKSVLLEAASTDSYIDKNSLPSVHHLGWRSACPPESPARLIDLNLDGPPSQNPKKTFIHDHRQSMDPCLHPSLFGLHGQFLSNPNGPNPSSIMIPKFTSCTTAVHHNIRIPTPYLWVEDIFPRSDDPDFDDKEDERLLWRGSNTGIYYDSSFDWQSSHRDRLVRLVNELNGTLDYLIPPESGYEDQPLSPLQTARKARINPAIMDIAFAGEPTHCSESACTLMKNLYEYKKPQSYKDAGNYKYVFDVDGNGWSGRFKRLITSNSLIFKSTIYPEWFTDRIAPWVHYIPVQVDLSDLYDSLIFFRGDANGEGAHEDLARKIALQGREWSKTFWRKEDILAYFYRLFLEYARLMSLDRESMTFQGEGELDLDGGDVL</sequence>